<comment type="caution">
    <text evidence="3">The sequence shown here is derived from an EMBL/GenBank/DDBJ whole genome shotgun (WGS) entry which is preliminary data.</text>
</comment>
<dbReference type="PRINTS" id="PR01438">
    <property type="entry name" value="UNVRSLSTRESS"/>
</dbReference>
<evidence type="ECO:0000259" key="2">
    <source>
        <dbReference type="Pfam" id="PF00582"/>
    </source>
</evidence>
<dbReference type="InterPro" id="IPR006016">
    <property type="entry name" value="UspA"/>
</dbReference>
<dbReference type="Pfam" id="PF00582">
    <property type="entry name" value="Usp"/>
    <property type="match status" value="1"/>
</dbReference>
<name>A0A941EB43_9ACTN</name>
<dbReference type="EMBL" id="JAGSOH010000027">
    <property type="protein sequence ID" value="MBR7827050.1"/>
    <property type="molecule type" value="Genomic_DNA"/>
</dbReference>
<organism evidence="3 4">
    <name type="scientific">Actinospica acidithermotolerans</name>
    <dbReference type="NCBI Taxonomy" id="2828514"/>
    <lineage>
        <taxon>Bacteria</taxon>
        <taxon>Bacillati</taxon>
        <taxon>Actinomycetota</taxon>
        <taxon>Actinomycetes</taxon>
        <taxon>Catenulisporales</taxon>
        <taxon>Actinospicaceae</taxon>
        <taxon>Actinospica</taxon>
    </lineage>
</organism>
<proteinExistence type="inferred from homology"/>
<gene>
    <name evidence="3" type="ORF">KDK95_12100</name>
</gene>
<keyword evidence="4" id="KW-1185">Reference proteome</keyword>
<dbReference type="Gene3D" id="3.40.50.620">
    <property type="entry name" value="HUPs"/>
    <property type="match status" value="1"/>
</dbReference>
<dbReference type="PANTHER" id="PTHR46268">
    <property type="entry name" value="STRESS RESPONSE PROTEIN NHAX"/>
    <property type="match status" value="1"/>
</dbReference>
<dbReference type="SUPFAM" id="SSF52402">
    <property type="entry name" value="Adenine nucleotide alpha hydrolases-like"/>
    <property type="match status" value="1"/>
</dbReference>
<feature type="domain" description="UspA" evidence="2">
    <location>
        <begin position="10"/>
        <end position="147"/>
    </location>
</feature>
<dbReference type="RefSeq" id="WP_212518196.1">
    <property type="nucleotide sequence ID" value="NZ_JAGSOH010000027.1"/>
</dbReference>
<dbReference type="InterPro" id="IPR006015">
    <property type="entry name" value="Universal_stress_UspA"/>
</dbReference>
<dbReference type="CDD" id="cd00293">
    <property type="entry name" value="USP-like"/>
    <property type="match status" value="1"/>
</dbReference>
<reference evidence="3" key="1">
    <citation type="submission" date="2021-04" db="EMBL/GenBank/DDBJ databases">
        <title>Genome based classification of Actinospica acidithermotolerans sp. nov., an actinobacterium isolated from an Indonesian hot spring.</title>
        <authorList>
            <person name="Kusuma A.B."/>
            <person name="Putra K.E."/>
            <person name="Nafisah S."/>
            <person name="Loh J."/>
            <person name="Nouioui I."/>
            <person name="Goodfellow M."/>
        </authorList>
    </citation>
    <scope>NUCLEOTIDE SEQUENCE</scope>
    <source>
        <strain evidence="3">MGRD01-02</strain>
    </source>
</reference>
<dbReference type="AlphaFoldDB" id="A0A941EB43"/>
<dbReference type="InterPro" id="IPR014729">
    <property type="entry name" value="Rossmann-like_a/b/a_fold"/>
</dbReference>
<sequence length="147" mass="15324">MFELGSDGPRVILVGVDGSRSSMRAGAYAAGLARRQRSLLVIAYIQPVGAGAVPQAAASIAAAGRDIAEDIRAEIRAAFDRLPEDTGPAWEFRTRPGDPYGGLVQLAGEVRAEAVVIGASEHAGHRILGSVGVRLVKSGRWPVTVVP</sequence>
<comment type="similarity">
    <text evidence="1">Belongs to the universal stress protein A family.</text>
</comment>
<protein>
    <submittedName>
        <fullName evidence="3">Universal stress protein</fullName>
    </submittedName>
</protein>
<evidence type="ECO:0000313" key="4">
    <source>
        <dbReference type="Proteomes" id="UP000676325"/>
    </source>
</evidence>
<evidence type="ECO:0000313" key="3">
    <source>
        <dbReference type="EMBL" id="MBR7827050.1"/>
    </source>
</evidence>
<dbReference type="PANTHER" id="PTHR46268:SF6">
    <property type="entry name" value="UNIVERSAL STRESS PROTEIN UP12"/>
    <property type="match status" value="1"/>
</dbReference>
<evidence type="ECO:0000256" key="1">
    <source>
        <dbReference type="ARBA" id="ARBA00008791"/>
    </source>
</evidence>
<accession>A0A941EB43</accession>
<dbReference type="Proteomes" id="UP000676325">
    <property type="component" value="Unassembled WGS sequence"/>
</dbReference>